<keyword evidence="3" id="KW-1185">Reference proteome</keyword>
<feature type="compositionally biased region" description="Acidic residues" evidence="1">
    <location>
        <begin position="86"/>
        <end position="97"/>
    </location>
</feature>
<evidence type="ECO:0000256" key="1">
    <source>
        <dbReference type="SAM" id="MobiDB-lite"/>
    </source>
</evidence>
<organism evidence="2 3">
    <name type="scientific">Prorocentrum cordatum</name>
    <dbReference type="NCBI Taxonomy" id="2364126"/>
    <lineage>
        <taxon>Eukaryota</taxon>
        <taxon>Sar</taxon>
        <taxon>Alveolata</taxon>
        <taxon>Dinophyceae</taxon>
        <taxon>Prorocentrales</taxon>
        <taxon>Prorocentraceae</taxon>
        <taxon>Prorocentrum</taxon>
    </lineage>
</organism>
<evidence type="ECO:0000313" key="3">
    <source>
        <dbReference type="Proteomes" id="UP001189429"/>
    </source>
</evidence>
<feature type="compositionally biased region" description="Polar residues" evidence="1">
    <location>
        <begin position="98"/>
        <end position="107"/>
    </location>
</feature>
<proteinExistence type="predicted"/>
<dbReference type="EMBL" id="CAUYUJ010018937">
    <property type="protein sequence ID" value="CAK0887402.1"/>
    <property type="molecule type" value="Genomic_DNA"/>
</dbReference>
<accession>A0ABN9WQH4</accession>
<comment type="caution">
    <text evidence="2">The sequence shown here is derived from an EMBL/GenBank/DDBJ whole genome shotgun (WGS) entry which is preliminary data.</text>
</comment>
<gene>
    <name evidence="2" type="ORF">PCOR1329_LOCUS68468</name>
</gene>
<sequence length="107" mass="10799">MFKIPSGLLHPGGKPARAGKPDTSSTTGGVLYRAASSPATAPAPPPARKFHPPMTSAGIYVQCRASRCPMRPRPSQDGGGGAAGGGEEEDGEEEEEASPSQGAAQRG</sequence>
<dbReference type="Proteomes" id="UP001189429">
    <property type="component" value="Unassembled WGS sequence"/>
</dbReference>
<protein>
    <submittedName>
        <fullName evidence="2">Uncharacterized protein</fullName>
    </submittedName>
</protein>
<evidence type="ECO:0000313" key="2">
    <source>
        <dbReference type="EMBL" id="CAK0887402.1"/>
    </source>
</evidence>
<name>A0ABN9WQH4_9DINO</name>
<feature type="region of interest" description="Disordered" evidence="1">
    <location>
        <begin position="67"/>
        <end position="107"/>
    </location>
</feature>
<feature type="region of interest" description="Disordered" evidence="1">
    <location>
        <begin position="1"/>
        <end position="55"/>
    </location>
</feature>
<reference evidence="2" key="1">
    <citation type="submission" date="2023-10" db="EMBL/GenBank/DDBJ databases">
        <authorList>
            <person name="Chen Y."/>
            <person name="Shah S."/>
            <person name="Dougan E. K."/>
            <person name="Thang M."/>
            <person name="Chan C."/>
        </authorList>
    </citation>
    <scope>NUCLEOTIDE SEQUENCE [LARGE SCALE GENOMIC DNA]</scope>
</reference>